<dbReference type="GO" id="GO:0009007">
    <property type="term" value="F:site-specific DNA-methyltransferase (adenine-specific) activity"/>
    <property type="evidence" value="ECO:0007669"/>
    <property type="project" value="UniProtKB-EC"/>
</dbReference>
<evidence type="ECO:0000313" key="4">
    <source>
        <dbReference type="EMBL" id="CDI03849.1"/>
    </source>
</evidence>
<evidence type="ECO:0000256" key="3">
    <source>
        <dbReference type="ARBA" id="ARBA00022691"/>
    </source>
</evidence>
<evidence type="ECO:0000256" key="1">
    <source>
        <dbReference type="ARBA" id="ARBA00022603"/>
    </source>
</evidence>
<comment type="caution">
    <text evidence="4">The sequence shown here is derived from an EMBL/GenBank/DDBJ whole genome shotgun (WGS) entry which is preliminary data.</text>
</comment>
<dbReference type="InterPro" id="IPR029063">
    <property type="entry name" value="SAM-dependent_MTases_sf"/>
</dbReference>
<keyword evidence="3" id="KW-0949">S-adenosyl-L-methionine</keyword>
<dbReference type="InterPro" id="IPR012327">
    <property type="entry name" value="MeTrfase_D12"/>
</dbReference>
<proteinExistence type="predicted"/>
<accession>W6MAP8</accession>
<dbReference type="EMBL" id="CBTJ020000078">
    <property type="protein sequence ID" value="CDI03849.1"/>
    <property type="molecule type" value="Genomic_DNA"/>
</dbReference>
<keyword evidence="1 4" id="KW-0489">Methyltransferase</keyword>
<dbReference type="GO" id="GO:1904047">
    <property type="term" value="F:S-adenosyl-L-methionine binding"/>
    <property type="evidence" value="ECO:0007669"/>
    <property type="project" value="TreeGrafter"/>
</dbReference>
<dbReference type="SUPFAM" id="SSF53335">
    <property type="entry name" value="S-adenosyl-L-methionine-dependent methyltransferases"/>
    <property type="match status" value="1"/>
</dbReference>
<dbReference type="GO" id="GO:0043565">
    <property type="term" value="F:sequence-specific DNA binding"/>
    <property type="evidence" value="ECO:0007669"/>
    <property type="project" value="TreeGrafter"/>
</dbReference>
<name>W6MAP8_9GAMM</name>
<dbReference type="Proteomes" id="UP000035760">
    <property type="component" value="Unassembled WGS sequence"/>
</dbReference>
<reference evidence="4" key="1">
    <citation type="submission" date="2013-07" db="EMBL/GenBank/DDBJ databases">
        <authorList>
            <person name="McIlroy S."/>
        </authorList>
    </citation>
    <scope>NUCLEOTIDE SEQUENCE [LARGE SCALE GENOMIC DNA]</scope>
    <source>
        <strain evidence="4">Run_A_D11</strain>
    </source>
</reference>
<organism evidence="4 5">
    <name type="scientific">Candidatus Competibacter denitrificans Run_A_D11</name>
    <dbReference type="NCBI Taxonomy" id="1400863"/>
    <lineage>
        <taxon>Bacteria</taxon>
        <taxon>Pseudomonadati</taxon>
        <taxon>Pseudomonadota</taxon>
        <taxon>Gammaproteobacteria</taxon>
        <taxon>Candidatus Competibacteraceae</taxon>
        <taxon>Candidatus Competibacter</taxon>
    </lineage>
</organism>
<keyword evidence="2" id="KW-0808">Transferase</keyword>
<dbReference type="STRING" id="1400863.BN873_680003"/>
<dbReference type="AlphaFoldDB" id="W6MAP8"/>
<dbReference type="Gene3D" id="3.40.50.150">
    <property type="entry name" value="Vaccinia Virus protein VP39"/>
    <property type="match status" value="1"/>
</dbReference>
<dbReference type="PANTHER" id="PTHR30481:SF4">
    <property type="entry name" value="SITE-SPECIFIC DNA-METHYLTRANSFERASE (ADENINE-SPECIFIC)"/>
    <property type="match status" value="1"/>
</dbReference>
<protein>
    <submittedName>
        <fullName evidence="4">D12 class N6 adenine-specific DNA methyltransferase</fullName>
    </submittedName>
</protein>
<dbReference type="Pfam" id="PF02086">
    <property type="entry name" value="MethyltransfD12"/>
    <property type="match status" value="1"/>
</dbReference>
<dbReference type="GO" id="GO:0032259">
    <property type="term" value="P:methylation"/>
    <property type="evidence" value="ECO:0007669"/>
    <property type="project" value="UniProtKB-KW"/>
</dbReference>
<evidence type="ECO:0000313" key="5">
    <source>
        <dbReference type="Proteomes" id="UP000035760"/>
    </source>
</evidence>
<keyword evidence="5" id="KW-1185">Reference proteome</keyword>
<sequence>MLQHHLEEFIRYFKWSLVSRDEFERLCLVDPDTLTDIQRAARFYYLQKLSFGGRIASPTFGTATTRPPRLNLLRIEEELSAAHLRLARVTIEHLPYETLIACYDRPSTFFYLDPPYWGCEDYYGKSFFSRADFAQLADQLRGIAGMFILSLNDVPEVRDVFREFRIRVVQCTYSCSRTTRPKVGEVLISNFVLP</sequence>
<dbReference type="GO" id="GO:0006298">
    <property type="term" value="P:mismatch repair"/>
    <property type="evidence" value="ECO:0007669"/>
    <property type="project" value="TreeGrafter"/>
</dbReference>
<reference evidence="4" key="2">
    <citation type="submission" date="2014-03" db="EMBL/GenBank/DDBJ databases">
        <title>Candidatus Competibacter-lineage genomes retrieved from metagenomes reveal functional metabolic diversity.</title>
        <authorList>
            <person name="McIlroy S.J."/>
            <person name="Albertsen M."/>
            <person name="Andresen E.K."/>
            <person name="Saunders A.M."/>
            <person name="Kristiansen R."/>
            <person name="Stokholm-Bjerregaard M."/>
            <person name="Nielsen K.L."/>
            <person name="Nielsen P.H."/>
        </authorList>
    </citation>
    <scope>NUCLEOTIDE SEQUENCE</scope>
    <source>
        <strain evidence="4">Run_A_D11</strain>
    </source>
</reference>
<dbReference type="PANTHER" id="PTHR30481">
    <property type="entry name" value="DNA ADENINE METHYLASE"/>
    <property type="match status" value="1"/>
</dbReference>
<evidence type="ECO:0000256" key="2">
    <source>
        <dbReference type="ARBA" id="ARBA00022679"/>
    </source>
</evidence>
<dbReference type="GO" id="GO:0009307">
    <property type="term" value="P:DNA restriction-modification system"/>
    <property type="evidence" value="ECO:0007669"/>
    <property type="project" value="InterPro"/>
</dbReference>
<gene>
    <name evidence="4" type="ORF">BN873_680003</name>
</gene>